<keyword evidence="1" id="KW-1133">Transmembrane helix</keyword>
<sequence>MALRATGRLLSQRLSRNFSAQAAESPKNYCETLLSERRDKVFFDEIRSLRDMAQQDTAYWEARPPREASHLNAFNLFTLTGILMLGRLIYLGKT</sequence>
<protein>
    <submittedName>
        <fullName evidence="2">Uncharacterized protein</fullName>
    </submittedName>
</protein>
<proteinExistence type="predicted"/>
<evidence type="ECO:0000256" key="1">
    <source>
        <dbReference type="SAM" id="Phobius"/>
    </source>
</evidence>
<dbReference type="AlphaFoldDB" id="A0AA41SGJ7"/>
<feature type="transmembrane region" description="Helical" evidence="1">
    <location>
        <begin position="73"/>
        <end position="92"/>
    </location>
</feature>
<accession>A0AA41SGJ7</accession>
<reference evidence="2" key="1">
    <citation type="submission" date="2022-03" db="EMBL/GenBank/DDBJ databases">
        <title>A functionally conserved STORR gene fusion in Papaver species that diverged 16.8 million years ago.</title>
        <authorList>
            <person name="Catania T."/>
        </authorList>
    </citation>
    <scope>NUCLEOTIDE SEQUENCE</scope>
    <source>
        <strain evidence="2">S-191538</strain>
    </source>
</reference>
<keyword evidence="1" id="KW-0472">Membrane</keyword>
<keyword evidence="1" id="KW-0812">Transmembrane</keyword>
<feature type="non-terminal residue" evidence="2">
    <location>
        <position position="1"/>
    </location>
</feature>
<comment type="caution">
    <text evidence="2">The sequence shown here is derived from an EMBL/GenBank/DDBJ whole genome shotgun (WGS) entry which is preliminary data.</text>
</comment>
<evidence type="ECO:0000313" key="2">
    <source>
        <dbReference type="EMBL" id="MCL7033373.1"/>
    </source>
</evidence>
<keyword evidence="3" id="KW-1185">Reference proteome</keyword>
<evidence type="ECO:0000313" key="3">
    <source>
        <dbReference type="Proteomes" id="UP001177140"/>
    </source>
</evidence>
<gene>
    <name evidence="2" type="ORF">MKW94_012601</name>
</gene>
<dbReference type="EMBL" id="JAJJMA010133818">
    <property type="protein sequence ID" value="MCL7033373.1"/>
    <property type="molecule type" value="Genomic_DNA"/>
</dbReference>
<name>A0AA41SGJ7_PAPNU</name>
<organism evidence="2 3">
    <name type="scientific">Papaver nudicaule</name>
    <name type="common">Iceland poppy</name>
    <dbReference type="NCBI Taxonomy" id="74823"/>
    <lineage>
        <taxon>Eukaryota</taxon>
        <taxon>Viridiplantae</taxon>
        <taxon>Streptophyta</taxon>
        <taxon>Embryophyta</taxon>
        <taxon>Tracheophyta</taxon>
        <taxon>Spermatophyta</taxon>
        <taxon>Magnoliopsida</taxon>
        <taxon>Ranunculales</taxon>
        <taxon>Papaveraceae</taxon>
        <taxon>Papaveroideae</taxon>
        <taxon>Papaver</taxon>
    </lineage>
</organism>
<dbReference type="Proteomes" id="UP001177140">
    <property type="component" value="Unassembled WGS sequence"/>
</dbReference>